<evidence type="ECO:0000313" key="4">
    <source>
        <dbReference type="Proteomes" id="UP001358417"/>
    </source>
</evidence>
<dbReference type="InterPro" id="IPR003121">
    <property type="entry name" value="SWIB_MDM2_domain"/>
</dbReference>
<dbReference type="EMBL" id="JAVRRD010000014">
    <property type="protein sequence ID" value="KAK5051963.1"/>
    <property type="molecule type" value="Genomic_DNA"/>
</dbReference>
<organism evidence="3 4">
    <name type="scientific">Exophiala bonariae</name>
    <dbReference type="NCBI Taxonomy" id="1690606"/>
    <lineage>
        <taxon>Eukaryota</taxon>
        <taxon>Fungi</taxon>
        <taxon>Dikarya</taxon>
        <taxon>Ascomycota</taxon>
        <taxon>Pezizomycotina</taxon>
        <taxon>Eurotiomycetes</taxon>
        <taxon>Chaetothyriomycetidae</taxon>
        <taxon>Chaetothyriales</taxon>
        <taxon>Herpotrichiellaceae</taxon>
        <taxon>Exophiala</taxon>
    </lineage>
</organism>
<dbReference type="Gene3D" id="1.10.245.10">
    <property type="entry name" value="SWIB/MDM2 domain"/>
    <property type="match status" value="1"/>
</dbReference>
<dbReference type="RefSeq" id="XP_064705977.1">
    <property type="nucleotide sequence ID" value="XM_064846367.1"/>
</dbReference>
<name>A0AAV9NDA1_9EURO</name>
<comment type="caution">
    <text evidence="3">The sequence shown here is derived from an EMBL/GenBank/DDBJ whole genome shotgun (WGS) entry which is preliminary data.</text>
</comment>
<dbReference type="Pfam" id="PF02201">
    <property type="entry name" value="SWIB"/>
    <property type="match status" value="1"/>
</dbReference>
<keyword evidence="4" id="KW-1185">Reference proteome</keyword>
<proteinExistence type="predicted"/>
<dbReference type="AlphaFoldDB" id="A0AAV9NDA1"/>
<dbReference type="PANTHER" id="PTHR13844">
    <property type="entry name" value="SWI/SNF-RELATED MATRIX-ASSOCIATED ACTIN-DEPENDENT REGULATOR OF CHROMATIN SUBFAMILY D"/>
    <property type="match status" value="1"/>
</dbReference>
<dbReference type="SUPFAM" id="SSF47592">
    <property type="entry name" value="SWIB/MDM2 domain"/>
    <property type="match status" value="1"/>
</dbReference>
<gene>
    <name evidence="3" type="ORF">LTR84_002767</name>
</gene>
<dbReference type="SMART" id="SM00151">
    <property type="entry name" value="SWIB"/>
    <property type="match status" value="1"/>
</dbReference>
<dbReference type="InterPro" id="IPR036885">
    <property type="entry name" value="SWIB_MDM2_dom_sf"/>
</dbReference>
<dbReference type="CDD" id="cd10568">
    <property type="entry name" value="SWIB_like"/>
    <property type="match status" value="1"/>
</dbReference>
<dbReference type="GeneID" id="89970966"/>
<evidence type="ECO:0000259" key="2">
    <source>
        <dbReference type="PROSITE" id="PS51925"/>
    </source>
</evidence>
<protein>
    <recommendedName>
        <fullName evidence="2">DM2 domain-containing protein</fullName>
    </recommendedName>
</protein>
<dbReference type="Proteomes" id="UP001358417">
    <property type="component" value="Unassembled WGS sequence"/>
</dbReference>
<feature type="region of interest" description="Disordered" evidence="1">
    <location>
        <begin position="1"/>
        <end position="33"/>
    </location>
</feature>
<feature type="domain" description="DM2" evidence="2">
    <location>
        <begin position="254"/>
        <end position="331"/>
    </location>
</feature>
<evidence type="ECO:0000313" key="3">
    <source>
        <dbReference type="EMBL" id="KAK5051963.1"/>
    </source>
</evidence>
<reference evidence="3 4" key="1">
    <citation type="submission" date="2023-08" db="EMBL/GenBank/DDBJ databases">
        <title>Black Yeasts Isolated from many extreme environments.</title>
        <authorList>
            <person name="Coleine C."/>
            <person name="Stajich J.E."/>
            <person name="Selbmann L."/>
        </authorList>
    </citation>
    <scope>NUCLEOTIDE SEQUENCE [LARGE SCALE GENOMIC DNA]</scope>
    <source>
        <strain evidence="3 4">CCFEE 5792</strain>
    </source>
</reference>
<sequence>MNPHYRQYAQAHGRSPAARRPGPMPQAQHAHQQAQAQIVNQQISQRNAAIEHQLAQRRARKPTDRSLPEDIDNLVIGNSVQQYRELRETEKKLDHVMARKRLELQDTYTRNVKRHRTMRIWISNTAIHQTWQANPDEGSFTFEAEGEPSYVVKVEGRLLEEPEDDIMYDTDDDVEARAEKDDDPSKAKQPSKRFTHFFKSISVEFDKTRTSSGDPNYQVSWTKGANNSSDLDYLQFQRKSDENLNITVCLTRDEQPERFRLSQALAATLDMEEADRPEVVMGIWDYVKAMGLQEDEERRTIRCDERLRQIFNTETLFFPQAAERIIPHLHPLPAIRLPYTIRVDEAFHSNPEPTVYDIQVTIEDPLRPLIFKMTQNPDHQASLRHINKIDDDLAVLVQATLHHKSRHAFFKSMSEDPKKFMDRWMNSQKKDLSVLLAEVEKGDVAGMEFAKGGDDGVWNADVVREAVRYRLARAEAVR</sequence>
<accession>A0AAV9NDA1</accession>
<evidence type="ECO:0000256" key="1">
    <source>
        <dbReference type="SAM" id="MobiDB-lite"/>
    </source>
</evidence>
<dbReference type="PROSITE" id="PS51925">
    <property type="entry name" value="SWIB_MDM2"/>
    <property type="match status" value="1"/>
</dbReference>
<dbReference type="InterPro" id="IPR019835">
    <property type="entry name" value="SWIB_domain"/>
</dbReference>